<dbReference type="SUPFAM" id="SSF55031">
    <property type="entry name" value="Bacterial exopeptidase dimerisation domain"/>
    <property type="match status" value="1"/>
</dbReference>
<keyword evidence="7" id="KW-0464">Manganese</keyword>
<dbReference type="PANTHER" id="PTHR11014:SF63">
    <property type="entry name" value="METALLOPEPTIDASE, PUTATIVE (AFU_ORTHOLOGUE AFUA_6G09600)-RELATED"/>
    <property type="match status" value="1"/>
</dbReference>
<evidence type="ECO:0000256" key="4">
    <source>
        <dbReference type="ARBA" id="ARBA00022801"/>
    </source>
</evidence>
<accession>A0A2J6N406</accession>
<dbReference type="Gene3D" id="3.30.70.360">
    <property type="match status" value="1"/>
</dbReference>
<dbReference type="Gene3D" id="3.40.630.10">
    <property type="entry name" value="Zn peptidases"/>
    <property type="match status" value="1"/>
</dbReference>
<evidence type="ECO:0000313" key="10">
    <source>
        <dbReference type="EMBL" id="PMB76045.1"/>
    </source>
</evidence>
<dbReference type="Proteomes" id="UP000886076">
    <property type="component" value="Unassembled WGS sequence"/>
</dbReference>
<keyword evidence="5" id="KW-0645">Protease</keyword>
<dbReference type="EMBL" id="PNIM01000001">
    <property type="protein sequence ID" value="PMB76045.1"/>
    <property type="molecule type" value="Genomic_DNA"/>
</dbReference>
<reference evidence="10 11" key="1">
    <citation type="submission" date="2018-01" db="EMBL/GenBank/DDBJ databases">
        <title>Metagenomic assembled genomes from two thermal pools in the Uzon Caldera, Kamchatka, Russia.</title>
        <authorList>
            <person name="Wilkins L."/>
            <person name="Ettinger C."/>
        </authorList>
    </citation>
    <scope>NUCLEOTIDE SEQUENCE [LARGE SCALE GENOMIC DNA]</scope>
    <source>
        <strain evidence="10">ZAV-06</strain>
    </source>
</reference>
<comment type="similarity">
    <text evidence="1">Belongs to the peptidase M20 family.</text>
</comment>
<feature type="binding site" evidence="7">
    <location>
        <position position="164"/>
    </location>
    <ligand>
        <name>Mn(2+)</name>
        <dbReference type="ChEBI" id="CHEBI:29035"/>
        <label>2</label>
    </ligand>
</feature>
<dbReference type="NCBIfam" id="TIGR01891">
    <property type="entry name" value="amidohydrolases"/>
    <property type="match status" value="1"/>
</dbReference>
<evidence type="ECO:0000256" key="6">
    <source>
        <dbReference type="ARBA" id="ARBA00056511"/>
    </source>
</evidence>
<evidence type="ECO:0000256" key="1">
    <source>
        <dbReference type="ARBA" id="ARBA00006153"/>
    </source>
</evidence>
<gene>
    <name evidence="10" type="ORF">C0188_00015</name>
    <name evidence="9" type="ORF">ENO39_01215</name>
</gene>
<dbReference type="GO" id="GO:0008237">
    <property type="term" value="F:metallopeptidase activity"/>
    <property type="evidence" value="ECO:0007669"/>
    <property type="project" value="UniProtKB-KW"/>
</dbReference>
<comment type="subunit">
    <text evidence="2">Homotetramer.</text>
</comment>
<evidence type="ECO:0000256" key="3">
    <source>
        <dbReference type="ARBA" id="ARBA00022645"/>
    </source>
</evidence>
<evidence type="ECO:0000256" key="2">
    <source>
        <dbReference type="ARBA" id="ARBA00011881"/>
    </source>
</evidence>
<dbReference type="GO" id="GO:0046872">
    <property type="term" value="F:metal ion binding"/>
    <property type="evidence" value="ECO:0007669"/>
    <property type="project" value="UniProtKB-KW"/>
</dbReference>
<comment type="cofactor">
    <cofactor evidence="7">
        <name>Mn(2+)</name>
        <dbReference type="ChEBI" id="CHEBI:29035"/>
    </cofactor>
    <text evidence="7">The Mn(2+) ion enhances activity.</text>
</comment>
<dbReference type="EMBL" id="DSFH01000023">
    <property type="protein sequence ID" value="HEW63668.1"/>
    <property type="molecule type" value="Genomic_DNA"/>
</dbReference>
<feature type="binding site" evidence="7">
    <location>
        <position position="104"/>
    </location>
    <ligand>
        <name>Mn(2+)</name>
        <dbReference type="ChEBI" id="CHEBI:29035"/>
        <label>2</label>
    </ligand>
</feature>
<keyword evidence="7" id="KW-0479">Metal-binding</keyword>
<dbReference type="InterPro" id="IPR002933">
    <property type="entry name" value="Peptidase_M20"/>
</dbReference>
<dbReference type="Proteomes" id="UP000237153">
    <property type="component" value="Unassembled WGS sequence"/>
</dbReference>
<feature type="domain" description="Peptidase M20 dimerisation" evidence="8">
    <location>
        <begin position="187"/>
        <end position="279"/>
    </location>
</feature>
<dbReference type="InterPro" id="IPR036264">
    <property type="entry name" value="Bact_exopeptidase_dim_dom"/>
</dbReference>
<dbReference type="GO" id="GO:0004180">
    <property type="term" value="F:carboxypeptidase activity"/>
    <property type="evidence" value="ECO:0007669"/>
    <property type="project" value="UniProtKB-KW"/>
</dbReference>
<comment type="caution">
    <text evidence="10">The sequence shown here is derived from an EMBL/GenBank/DDBJ whole genome shotgun (WGS) entry which is preliminary data.</text>
</comment>
<feature type="binding site" evidence="7">
    <location>
        <position position="138"/>
    </location>
    <ligand>
        <name>Mn(2+)</name>
        <dbReference type="ChEBI" id="CHEBI:29035"/>
        <label>2</label>
    </ligand>
</feature>
<evidence type="ECO:0000256" key="7">
    <source>
        <dbReference type="PIRSR" id="PIRSR005962-1"/>
    </source>
</evidence>
<dbReference type="Pfam" id="PF01546">
    <property type="entry name" value="Peptidase_M20"/>
    <property type="match status" value="1"/>
</dbReference>
<keyword evidence="3" id="KW-0121">Carboxypeptidase</keyword>
<sequence length="391" mass="43366">MVNILELAREKEKEIVELRRLLHQHPEIAHKEYETHKILVEHLEKIGLHPRTLAGTGIIADIEGKEKGGKTVAIRADMDALPIKEENDVPYKSLNEGFMHACGHDAHMSMVYGAALILNELRDKFNGRVRLLYQPAEEEGTLGGAKPMIEEGALDGVDYILGMHVWPELPEGVIGYRKGPFFAAADTIKITVKGKGGHGAKPNLAVDPIMISAKVVDALHTISSREVDPLEPFVITIGSIHGGTAHNIIPDKVEMLGTVRTLSKELRDSMEERLRRIIRGVTSAFNGDFSLEYLYGYPVLINHQEVTEIMKNVVEGLLGKEKVVESKPTMGGEDFAYYLEKVPGTFMFLGTYNEKMGYIYGVHTSKFNLNEKILPIGSSVFVAGALELMKR</sequence>
<dbReference type="SUPFAM" id="SSF53187">
    <property type="entry name" value="Zn-dependent exopeptidases"/>
    <property type="match status" value="1"/>
</dbReference>
<dbReference type="InterPro" id="IPR011650">
    <property type="entry name" value="Peptidase_M20_dimer"/>
</dbReference>
<dbReference type="PANTHER" id="PTHR11014">
    <property type="entry name" value="PEPTIDASE M20 FAMILY MEMBER"/>
    <property type="match status" value="1"/>
</dbReference>
<dbReference type="Pfam" id="PF07687">
    <property type="entry name" value="M20_dimer"/>
    <property type="match status" value="1"/>
</dbReference>
<dbReference type="RefSeq" id="WP_272984952.1">
    <property type="nucleotide sequence ID" value="NZ_DSFH01000023.1"/>
</dbReference>
<proteinExistence type="inferred from homology"/>
<evidence type="ECO:0000313" key="9">
    <source>
        <dbReference type="EMBL" id="HEW63668.1"/>
    </source>
</evidence>
<dbReference type="FunFam" id="3.30.70.360:FF:000014">
    <property type="entry name" value="N-acyl-L-amino acid amidohydrolase"/>
    <property type="match status" value="1"/>
</dbReference>
<dbReference type="PIRSF" id="PIRSF005962">
    <property type="entry name" value="Pept_M20D_amidohydro"/>
    <property type="match status" value="1"/>
</dbReference>
<protein>
    <submittedName>
        <fullName evidence="9">Amidohydrolase</fullName>
    </submittedName>
</protein>
<evidence type="ECO:0000259" key="8">
    <source>
        <dbReference type="Pfam" id="PF07687"/>
    </source>
</evidence>
<keyword evidence="4" id="KW-0378">Hydrolase</keyword>
<comment type="function">
    <text evidence="6">Can release basic, acidic, aromatic, and, to a lesser extent, aliphatic amino acids.</text>
</comment>
<evidence type="ECO:0000256" key="5">
    <source>
        <dbReference type="ARBA" id="ARBA00023049"/>
    </source>
</evidence>
<organism evidence="10 11">
    <name type="scientific">Fervidicoccus fontis</name>
    <dbReference type="NCBI Taxonomy" id="683846"/>
    <lineage>
        <taxon>Archaea</taxon>
        <taxon>Thermoproteota</taxon>
        <taxon>Thermoprotei</taxon>
        <taxon>Fervidicoccales</taxon>
        <taxon>Fervidicoccaceae</taxon>
        <taxon>Fervidicoccus</taxon>
    </lineage>
</organism>
<name>A0A2J6N406_9CREN</name>
<dbReference type="AlphaFoldDB" id="A0A2J6N406"/>
<feature type="binding site" evidence="7">
    <location>
        <position position="363"/>
    </location>
    <ligand>
        <name>Mn(2+)</name>
        <dbReference type="ChEBI" id="CHEBI:29035"/>
        <label>2</label>
    </ligand>
</feature>
<keyword evidence="5" id="KW-0482">Metalloprotease</keyword>
<evidence type="ECO:0000313" key="11">
    <source>
        <dbReference type="Proteomes" id="UP000237153"/>
    </source>
</evidence>
<dbReference type="InterPro" id="IPR017439">
    <property type="entry name" value="Amidohydrolase"/>
</dbReference>
<reference evidence="9" key="2">
    <citation type="journal article" date="2020" name="mSystems">
        <title>Genome- and Community-Level Interaction Insights into Carbon Utilization and Element Cycling Functions of Hydrothermarchaeota in Hydrothermal Sediment.</title>
        <authorList>
            <person name="Zhou Z."/>
            <person name="Liu Y."/>
            <person name="Xu W."/>
            <person name="Pan J."/>
            <person name="Luo Z.H."/>
            <person name="Li M."/>
        </authorList>
    </citation>
    <scope>NUCLEOTIDE SEQUENCE [LARGE SCALE GENOMIC DNA]</scope>
    <source>
        <strain evidence="9">SpSt-1261</strain>
    </source>
</reference>
<feature type="binding site" evidence="7">
    <location>
        <position position="102"/>
    </location>
    <ligand>
        <name>Mn(2+)</name>
        <dbReference type="ChEBI" id="CHEBI:29035"/>
        <label>2</label>
    </ligand>
</feature>